<organism evidence="2">
    <name type="scientific">Drosophila persimilis</name>
    <name type="common">Fruit fly</name>
    <dbReference type="NCBI Taxonomy" id="7234"/>
    <lineage>
        <taxon>Eukaryota</taxon>
        <taxon>Metazoa</taxon>
        <taxon>Ecdysozoa</taxon>
        <taxon>Arthropoda</taxon>
        <taxon>Hexapoda</taxon>
        <taxon>Insecta</taxon>
        <taxon>Pterygota</taxon>
        <taxon>Neoptera</taxon>
        <taxon>Endopterygota</taxon>
        <taxon>Diptera</taxon>
        <taxon>Brachycera</taxon>
        <taxon>Muscomorpha</taxon>
        <taxon>Ephydroidea</taxon>
        <taxon>Drosophilidae</taxon>
        <taxon>Drosophila</taxon>
        <taxon>Sophophora</taxon>
    </lineage>
</organism>
<gene>
    <name evidence="1" type="primary">Dper\GL18311</name>
    <name evidence="1" type="ORF">Dper_GL18311</name>
</gene>
<dbReference type="SUPFAM" id="SSF56219">
    <property type="entry name" value="DNase I-like"/>
    <property type="match status" value="1"/>
</dbReference>
<evidence type="ECO:0000313" key="1">
    <source>
        <dbReference type="EMBL" id="EDW32677.1"/>
    </source>
</evidence>
<accession>B4H4R5</accession>
<name>B4H4R5_DROPE</name>
<reference evidence="1 2" key="1">
    <citation type="journal article" date="2007" name="Nature">
        <title>Evolution of genes and genomes on the Drosophila phylogeny.</title>
        <authorList>
            <consortium name="Drosophila 12 Genomes Consortium"/>
            <person name="Clark A.G."/>
            <person name="Eisen M.B."/>
            <person name="Smith D.R."/>
            <person name="Bergman C.M."/>
            <person name="Oliver B."/>
            <person name="Markow T.A."/>
            <person name="Kaufman T.C."/>
            <person name="Kellis M."/>
            <person name="Gelbart W."/>
            <person name="Iyer V.N."/>
            <person name="Pollard D.A."/>
            <person name="Sackton T.B."/>
            <person name="Larracuente A.M."/>
            <person name="Singh N.D."/>
            <person name="Abad J.P."/>
            <person name="Abt D.N."/>
            <person name="Adryan B."/>
            <person name="Aguade M."/>
            <person name="Akashi H."/>
            <person name="Anderson W.W."/>
            <person name="Aquadro C.F."/>
            <person name="Ardell D.H."/>
            <person name="Arguello R."/>
            <person name="Artieri C.G."/>
            <person name="Barbash D.A."/>
            <person name="Barker D."/>
            <person name="Barsanti P."/>
            <person name="Batterham P."/>
            <person name="Batzoglou S."/>
            <person name="Begun D."/>
            <person name="Bhutkar A."/>
            <person name="Blanco E."/>
            <person name="Bosak S.A."/>
            <person name="Bradley R.K."/>
            <person name="Brand A.D."/>
            <person name="Brent M.R."/>
            <person name="Brooks A.N."/>
            <person name="Brown R.H."/>
            <person name="Butlin R.K."/>
            <person name="Caggese C."/>
            <person name="Calvi B.R."/>
            <person name="Bernardo de Carvalho A."/>
            <person name="Caspi A."/>
            <person name="Castrezana S."/>
            <person name="Celniker S.E."/>
            <person name="Chang J.L."/>
            <person name="Chapple C."/>
            <person name="Chatterji S."/>
            <person name="Chinwalla A."/>
            <person name="Civetta A."/>
            <person name="Clifton S.W."/>
            <person name="Comeron J.M."/>
            <person name="Costello J.C."/>
            <person name="Coyne J.A."/>
            <person name="Daub J."/>
            <person name="David R.G."/>
            <person name="Delcher A.L."/>
            <person name="Delehaunty K."/>
            <person name="Do C.B."/>
            <person name="Ebling H."/>
            <person name="Edwards K."/>
            <person name="Eickbush T."/>
            <person name="Evans J.D."/>
            <person name="Filipski A."/>
            <person name="Findeiss S."/>
            <person name="Freyhult E."/>
            <person name="Fulton L."/>
            <person name="Fulton R."/>
            <person name="Garcia A.C."/>
            <person name="Gardiner A."/>
            <person name="Garfield D.A."/>
            <person name="Garvin B.E."/>
            <person name="Gibson G."/>
            <person name="Gilbert D."/>
            <person name="Gnerre S."/>
            <person name="Godfrey J."/>
            <person name="Good R."/>
            <person name="Gotea V."/>
            <person name="Gravely B."/>
            <person name="Greenberg A.J."/>
            <person name="Griffiths-Jones S."/>
            <person name="Gross S."/>
            <person name="Guigo R."/>
            <person name="Gustafson E.A."/>
            <person name="Haerty W."/>
            <person name="Hahn M.W."/>
            <person name="Halligan D.L."/>
            <person name="Halpern A.L."/>
            <person name="Halter G.M."/>
            <person name="Han M.V."/>
            <person name="Heger A."/>
            <person name="Hillier L."/>
            <person name="Hinrichs A.S."/>
            <person name="Holmes I."/>
            <person name="Hoskins R.A."/>
            <person name="Hubisz M.J."/>
            <person name="Hultmark D."/>
            <person name="Huntley M.A."/>
            <person name="Jaffe D.B."/>
            <person name="Jagadeeshan S."/>
            <person name="Jeck W.R."/>
            <person name="Johnson J."/>
            <person name="Jones C.D."/>
            <person name="Jordan W.C."/>
            <person name="Karpen G.H."/>
            <person name="Kataoka E."/>
            <person name="Keightley P.D."/>
            <person name="Kheradpour P."/>
            <person name="Kirkness E.F."/>
            <person name="Koerich L.B."/>
            <person name="Kristiansen K."/>
            <person name="Kudrna D."/>
            <person name="Kulathinal R.J."/>
            <person name="Kumar S."/>
            <person name="Kwok R."/>
            <person name="Lander E."/>
            <person name="Langley C.H."/>
            <person name="Lapoint R."/>
            <person name="Lazzaro B.P."/>
            <person name="Lee S.J."/>
            <person name="Levesque L."/>
            <person name="Li R."/>
            <person name="Lin C.F."/>
            <person name="Lin M.F."/>
            <person name="Lindblad-Toh K."/>
            <person name="Llopart A."/>
            <person name="Long M."/>
            <person name="Low L."/>
            <person name="Lozovsky E."/>
            <person name="Lu J."/>
            <person name="Luo M."/>
            <person name="Machado C.A."/>
            <person name="Makalowski W."/>
            <person name="Marzo M."/>
            <person name="Matsuda M."/>
            <person name="Matzkin L."/>
            <person name="McAllister B."/>
            <person name="McBride C.S."/>
            <person name="McKernan B."/>
            <person name="McKernan K."/>
            <person name="Mendez-Lago M."/>
            <person name="Minx P."/>
            <person name="Mollenhauer M.U."/>
            <person name="Montooth K."/>
            <person name="Mount S.M."/>
            <person name="Mu X."/>
            <person name="Myers E."/>
            <person name="Negre B."/>
            <person name="Newfeld S."/>
            <person name="Nielsen R."/>
            <person name="Noor M.A."/>
            <person name="O'Grady P."/>
            <person name="Pachter L."/>
            <person name="Papaceit M."/>
            <person name="Parisi M.J."/>
            <person name="Parisi M."/>
            <person name="Parts L."/>
            <person name="Pedersen J.S."/>
            <person name="Pesole G."/>
            <person name="Phillippy A.M."/>
            <person name="Ponting C.P."/>
            <person name="Pop M."/>
            <person name="Porcelli D."/>
            <person name="Powell J.R."/>
            <person name="Prohaska S."/>
            <person name="Pruitt K."/>
            <person name="Puig M."/>
            <person name="Quesneville H."/>
            <person name="Ram K.R."/>
            <person name="Rand D."/>
            <person name="Rasmussen M.D."/>
            <person name="Reed L.K."/>
            <person name="Reenan R."/>
            <person name="Reily A."/>
            <person name="Remington K.A."/>
            <person name="Rieger T.T."/>
            <person name="Ritchie M.G."/>
            <person name="Robin C."/>
            <person name="Rogers Y.H."/>
            <person name="Rohde C."/>
            <person name="Rozas J."/>
            <person name="Rubenfield M.J."/>
            <person name="Ruiz A."/>
            <person name="Russo S."/>
            <person name="Salzberg S.L."/>
            <person name="Sanchez-Gracia A."/>
            <person name="Saranga D.J."/>
            <person name="Sato H."/>
            <person name="Schaeffer S.W."/>
            <person name="Schatz M.C."/>
            <person name="Schlenke T."/>
            <person name="Schwartz R."/>
            <person name="Segarra C."/>
            <person name="Singh R.S."/>
            <person name="Sirot L."/>
            <person name="Sirota M."/>
            <person name="Sisneros N.B."/>
            <person name="Smith C.D."/>
            <person name="Smith T.F."/>
            <person name="Spieth J."/>
            <person name="Stage D.E."/>
            <person name="Stark A."/>
            <person name="Stephan W."/>
            <person name="Strausberg R.L."/>
            <person name="Strempel S."/>
            <person name="Sturgill D."/>
            <person name="Sutton G."/>
            <person name="Sutton G.G."/>
            <person name="Tao W."/>
            <person name="Teichmann S."/>
            <person name="Tobari Y.N."/>
            <person name="Tomimura Y."/>
            <person name="Tsolas J.M."/>
            <person name="Valente V.L."/>
            <person name="Venter E."/>
            <person name="Venter J.C."/>
            <person name="Vicario S."/>
            <person name="Vieira F.G."/>
            <person name="Vilella A.J."/>
            <person name="Villasante A."/>
            <person name="Walenz B."/>
            <person name="Wang J."/>
            <person name="Wasserman M."/>
            <person name="Watts T."/>
            <person name="Wilson D."/>
            <person name="Wilson R.K."/>
            <person name="Wing R.A."/>
            <person name="Wolfner M.F."/>
            <person name="Wong A."/>
            <person name="Wong G.K."/>
            <person name="Wu C.I."/>
            <person name="Wu G."/>
            <person name="Yamamoto D."/>
            <person name="Yang H.P."/>
            <person name="Yang S.P."/>
            <person name="Yorke J.A."/>
            <person name="Yoshida K."/>
            <person name="Zdobnov E."/>
            <person name="Zhang P."/>
            <person name="Zhang Y."/>
            <person name="Zimin A.V."/>
            <person name="Baldwin J."/>
            <person name="Abdouelleil A."/>
            <person name="Abdulkadir J."/>
            <person name="Abebe A."/>
            <person name="Abera B."/>
            <person name="Abreu J."/>
            <person name="Acer S.C."/>
            <person name="Aftuck L."/>
            <person name="Alexander A."/>
            <person name="An P."/>
            <person name="Anderson E."/>
            <person name="Anderson S."/>
            <person name="Arachi H."/>
            <person name="Azer M."/>
            <person name="Bachantsang P."/>
            <person name="Barry A."/>
            <person name="Bayul T."/>
            <person name="Berlin A."/>
            <person name="Bessette D."/>
            <person name="Bloom T."/>
            <person name="Blye J."/>
            <person name="Boguslavskiy L."/>
            <person name="Bonnet C."/>
            <person name="Boukhgalter B."/>
            <person name="Bourzgui I."/>
            <person name="Brown A."/>
            <person name="Cahill P."/>
            <person name="Channer S."/>
            <person name="Cheshatsang Y."/>
            <person name="Chuda L."/>
            <person name="Citroen M."/>
            <person name="Collymore A."/>
            <person name="Cooke P."/>
            <person name="Costello M."/>
            <person name="D'Aco K."/>
            <person name="Daza R."/>
            <person name="De Haan G."/>
            <person name="DeGray S."/>
            <person name="DeMaso C."/>
            <person name="Dhargay N."/>
            <person name="Dooley K."/>
            <person name="Dooley E."/>
            <person name="Doricent M."/>
            <person name="Dorje P."/>
            <person name="Dorjee K."/>
            <person name="Dupes A."/>
            <person name="Elong R."/>
            <person name="Falk J."/>
            <person name="Farina A."/>
            <person name="Faro S."/>
            <person name="Ferguson D."/>
            <person name="Fisher S."/>
            <person name="Foley C.D."/>
            <person name="Franke A."/>
            <person name="Friedrich D."/>
            <person name="Gadbois L."/>
            <person name="Gearin G."/>
            <person name="Gearin C.R."/>
            <person name="Giannoukos G."/>
            <person name="Goode T."/>
            <person name="Graham J."/>
            <person name="Grandbois E."/>
            <person name="Grewal S."/>
            <person name="Gyaltsen K."/>
            <person name="Hafez N."/>
            <person name="Hagos B."/>
            <person name="Hall J."/>
            <person name="Henson C."/>
            <person name="Hollinger A."/>
            <person name="Honan T."/>
            <person name="Huard M.D."/>
            <person name="Hughes L."/>
            <person name="Hurhula B."/>
            <person name="Husby M.E."/>
            <person name="Kamat A."/>
            <person name="Kanga B."/>
            <person name="Kashin S."/>
            <person name="Khazanovich D."/>
            <person name="Kisner P."/>
            <person name="Lance K."/>
            <person name="Lara M."/>
            <person name="Lee W."/>
            <person name="Lennon N."/>
            <person name="Letendre F."/>
            <person name="LeVine R."/>
            <person name="Lipovsky A."/>
            <person name="Liu X."/>
            <person name="Liu J."/>
            <person name="Liu S."/>
            <person name="Lokyitsang T."/>
            <person name="Lokyitsang Y."/>
            <person name="Lubonja R."/>
            <person name="Lui A."/>
            <person name="MacDonald P."/>
            <person name="Magnisalis V."/>
            <person name="Maru K."/>
            <person name="Matthews C."/>
            <person name="McCusker W."/>
            <person name="McDonough S."/>
            <person name="Mehta T."/>
            <person name="Meldrim J."/>
            <person name="Meneus L."/>
            <person name="Mihai O."/>
            <person name="Mihalev A."/>
            <person name="Mihova T."/>
            <person name="Mittelman R."/>
            <person name="Mlenga V."/>
            <person name="Montmayeur A."/>
            <person name="Mulrain L."/>
            <person name="Navidi A."/>
            <person name="Naylor J."/>
            <person name="Negash T."/>
            <person name="Nguyen T."/>
            <person name="Nguyen N."/>
            <person name="Nicol R."/>
            <person name="Norbu C."/>
            <person name="Norbu N."/>
            <person name="Novod N."/>
            <person name="O'Neill B."/>
            <person name="Osman S."/>
            <person name="Markiewicz E."/>
            <person name="Oyono O.L."/>
            <person name="Patti C."/>
            <person name="Phunkhang P."/>
            <person name="Pierre F."/>
            <person name="Priest M."/>
            <person name="Raghuraman S."/>
            <person name="Rege F."/>
            <person name="Reyes R."/>
            <person name="Rise C."/>
            <person name="Rogov P."/>
            <person name="Ross K."/>
            <person name="Ryan E."/>
            <person name="Settipalli S."/>
            <person name="Shea T."/>
            <person name="Sherpa N."/>
            <person name="Shi L."/>
            <person name="Shih D."/>
            <person name="Sparrow T."/>
            <person name="Spaulding J."/>
            <person name="Stalker J."/>
            <person name="Stange-Thomann N."/>
            <person name="Stavropoulos S."/>
            <person name="Stone C."/>
            <person name="Strader C."/>
            <person name="Tesfaye S."/>
            <person name="Thomson T."/>
            <person name="Thoulutsang Y."/>
            <person name="Thoulutsang D."/>
            <person name="Topham K."/>
            <person name="Topping I."/>
            <person name="Tsamla T."/>
            <person name="Vassiliev H."/>
            <person name="Vo A."/>
            <person name="Wangchuk T."/>
            <person name="Wangdi T."/>
            <person name="Weiand M."/>
            <person name="Wilkinson J."/>
            <person name="Wilson A."/>
            <person name="Yadav S."/>
            <person name="Young G."/>
            <person name="Yu Q."/>
            <person name="Zembek L."/>
            <person name="Zhong D."/>
            <person name="Zimmer A."/>
            <person name="Zwirko Z."/>
            <person name="Jaffe D.B."/>
            <person name="Alvarez P."/>
            <person name="Brockman W."/>
            <person name="Butler J."/>
            <person name="Chin C."/>
            <person name="Gnerre S."/>
            <person name="Grabherr M."/>
            <person name="Kleber M."/>
            <person name="Mauceli E."/>
            <person name="MacCallum I."/>
        </authorList>
    </citation>
    <scope>NUCLEOTIDE SEQUENCE [LARGE SCALE GENOMIC DNA]</scope>
    <source>
        <strain evidence="2">MSH-3 / Tucson 14011-0111.49</strain>
    </source>
</reference>
<dbReference type="HOGENOM" id="CLU_2148433_0_0_1"/>
<keyword evidence="2" id="KW-1185">Reference proteome</keyword>
<proteinExistence type="predicted"/>
<dbReference type="Proteomes" id="UP000008744">
    <property type="component" value="Unassembled WGS sequence"/>
</dbReference>
<sequence>MPSVPGVWAHTKILPQALQMRNVLGAGGGAGTFVKSSLNYIEKRHRSPLIPAPADFGTRFIVRGDFNAKHTWWGFRLNNPNSSRGINTSLIHTQSEFDLMSDHCARNVCNTF</sequence>
<evidence type="ECO:0000313" key="2">
    <source>
        <dbReference type="Proteomes" id="UP000008744"/>
    </source>
</evidence>
<protein>
    <submittedName>
        <fullName evidence="1">GL18311</fullName>
    </submittedName>
</protein>
<dbReference type="InterPro" id="IPR036691">
    <property type="entry name" value="Endo/exonu/phosph_ase_sf"/>
</dbReference>
<dbReference type="AlphaFoldDB" id="B4H4R5"/>
<dbReference type="EMBL" id="CH479209">
    <property type="protein sequence ID" value="EDW32677.1"/>
    <property type="molecule type" value="Genomic_DNA"/>
</dbReference>